<reference evidence="2 3" key="1">
    <citation type="submission" date="2018-03" db="EMBL/GenBank/DDBJ databases">
        <title>Genomic Encyclopedia of Archaeal and Bacterial Type Strains, Phase II (KMG-II): from individual species to whole genera.</title>
        <authorList>
            <person name="Goeker M."/>
        </authorList>
    </citation>
    <scope>NUCLEOTIDE SEQUENCE [LARGE SCALE GENOMIC DNA]</scope>
    <source>
        <strain evidence="2 3">DSM 44720</strain>
    </source>
</reference>
<evidence type="ECO:0000313" key="2">
    <source>
        <dbReference type="EMBL" id="PRY40369.1"/>
    </source>
</evidence>
<dbReference type="EMBL" id="PVTF01000006">
    <property type="protein sequence ID" value="PRY40369.1"/>
    <property type="molecule type" value="Genomic_DNA"/>
</dbReference>
<dbReference type="RefSeq" id="WP_106188938.1">
    <property type="nucleotide sequence ID" value="NZ_PVTF01000006.1"/>
</dbReference>
<feature type="transmembrane region" description="Helical" evidence="1">
    <location>
        <begin position="39"/>
        <end position="60"/>
    </location>
</feature>
<keyword evidence="1" id="KW-0812">Transmembrane</keyword>
<dbReference type="AlphaFoldDB" id="A0A2T0T414"/>
<dbReference type="OrthoDB" id="3690121at2"/>
<protein>
    <submittedName>
        <fullName evidence="2">Uncharacterized protein</fullName>
    </submittedName>
</protein>
<accession>A0A2T0T414</accession>
<keyword evidence="1" id="KW-1133">Transmembrane helix</keyword>
<name>A0A2T0T414_9PSEU</name>
<keyword evidence="1" id="KW-0472">Membrane</keyword>
<dbReference type="Proteomes" id="UP000239494">
    <property type="component" value="Unassembled WGS sequence"/>
</dbReference>
<organism evidence="2 3">
    <name type="scientific">Umezawaea tangerina</name>
    <dbReference type="NCBI Taxonomy" id="84725"/>
    <lineage>
        <taxon>Bacteria</taxon>
        <taxon>Bacillati</taxon>
        <taxon>Actinomycetota</taxon>
        <taxon>Actinomycetes</taxon>
        <taxon>Pseudonocardiales</taxon>
        <taxon>Pseudonocardiaceae</taxon>
        <taxon>Umezawaea</taxon>
    </lineage>
</organism>
<gene>
    <name evidence="2" type="ORF">CLV43_106104</name>
</gene>
<evidence type="ECO:0000313" key="3">
    <source>
        <dbReference type="Proteomes" id="UP000239494"/>
    </source>
</evidence>
<evidence type="ECO:0000256" key="1">
    <source>
        <dbReference type="SAM" id="Phobius"/>
    </source>
</evidence>
<keyword evidence="3" id="KW-1185">Reference proteome</keyword>
<sequence length="236" mass="25113">MTDLDALRTALRTTPADSPAIDVAQVMKTGRRIRTRRRLALSGSVVTTTAALLVGIIALGRAGPPPTPPPTVEITAANPTSSAPGPVGDIINTGFDDEVLYFTTNHQDPARPDGSATTLKDSTLRDTDTGYALTLATGPNHHAVQTTPLYARGTGFATITTHTGTTTRLYGIYQGPVHRIVLELDNQVMGAAHQAQWSTDNTITVFWFTPDEVPDGTPLDNITLSAYDPQGNRLPT</sequence>
<proteinExistence type="predicted"/>
<comment type="caution">
    <text evidence="2">The sequence shown here is derived from an EMBL/GenBank/DDBJ whole genome shotgun (WGS) entry which is preliminary data.</text>
</comment>